<name>A0A090Z385_9BACI</name>
<evidence type="ECO:0000313" key="3">
    <source>
        <dbReference type="EMBL" id="RFT67008.1"/>
    </source>
</evidence>
<proteinExistence type="predicted"/>
<comment type="caution">
    <text evidence="2">The sequence shown here is derived from an EMBL/GenBank/DDBJ whole genome shotgun (WGS) entry which is preliminary data.</text>
</comment>
<feature type="chain" id="PRO_5038741138" evidence="1">
    <location>
        <begin position="29"/>
        <end position="155"/>
    </location>
</feature>
<reference evidence="2 4" key="1">
    <citation type="submission" date="2014-04" db="EMBL/GenBank/DDBJ databases">
        <authorList>
            <person name="Bishop-Lilly K.A."/>
            <person name="Broomall S.M."/>
            <person name="Chain P.S."/>
            <person name="Chertkov O."/>
            <person name="Coyne S.R."/>
            <person name="Daligault H.E."/>
            <person name="Davenport K.W."/>
            <person name="Erkkila T."/>
            <person name="Frey K.G."/>
            <person name="Gibbons H.S."/>
            <person name="Gu W."/>
            <person name="Jaissle J."/>
            <person name="Johnson S.L."/>
            <person name="Koroleva G.I."/>
            <person name="Ladner J.T."/>
            <person name="Lo C.-C."/>
            <person name="Minogue T.D."/>
            <person name="Munk C."/>
            <person name="Palacios G.F."/>
            <person name="Redden C.L."/>
            <person name="Rosenzweig C.N."/>
            <person name="Scholz M.B."/>
            <person name="Teshima H."/>
            <person name="Xu Y."/>
        </authorList>
    </citation>
    <scope>NUCLEOTIDE SEQUENCE [LARGE SCALE GENOMIC DNA]</scope>
    <source>
        <strain evidence="2 4">BHP</strain>
    </source>
</reference>
<dbReference type="EMBL" id="QVOD01000010">
    <property type="protein sequence ID" value="RFT67008.1"/>
    <property type="molecule type" value="Genomic_DNA"/>
</dbReference>
<reference evidence="3 5" key="2">
    <citation type="submission" date="2018-08" db="EMBL/GenBank/DDBJ databases">
        <title>Bacillus clarus sp. nov. strain PS00077A.</title>
        <authorList>
            <person name="Mendez Acevedo M."/>
            <person name="Carroll L."/>
            <person name="Mukherjee M."/>
            <person name="Wiedmann M."/>
            <person name="Kovac J."/>
        </authorList>
    </citation>
    <scope>NUCLEOTIDE SEQUENCE [LARGE SCALE GENOMIC DNA]</scope>
    <source>
        <strain evidence="3 5">PS00077A</strain>
    </source>
</reference>
<keyword evidence="5" id="KW-1185">Reference proteome</keyword>
<accession>A0A090Z385</accession>
<dbReference type="EMBL" id="JMQC01000008">
    <property type="protein sequence ID" value="KFN04605.1"/>
    <property type="molecule type" value="Genomic_DNA"/>
</dbReference>
<evidence type="ECO:0000313" key="2">
    <source>
        <dbReference type="EMBL" id="KFN04605.1"/>
    </source>
</evidence>
<evidence type="ECO:0000313" key="5">
    <source>
        <dbReference type="Proteomes" id="UP000264294"/>
    </source>
</evidence>
<protein>
    <submittedName>
        <fullName evidence="3">DUF5065 domain-containing protein</fullName>
    </submittedName>
</protein>
<dbReference type="Proteomes" id="UP000264294">
    <property type="component" value="Unassembled WGS sequence"/>
</dbReference>
<gene>
    <name evidence="3" type="ORF">D0U04_11080</name>
    <name evidence="2" type="ORF">DJ93_2087</name>
</gene>
<evidence type="ECO:0000256" key="1">
    <source>
        <dbReference type="SAM" id="SignalP"/>
    </source>
</evidence>
<feature type="signal peptide" evidence="1">
    <location>
        <begin position="1"/>
        <end position="28"/>
    </location>
</feature>
<keyword evidence="1" id="KW-0732">Signal</keyword>
<sequence length="155" mass="17026">MKTMKKKIGMTMLASAIALGGLATLELAKPVSKVAAASGYGASVNTTHANWYVGTNEWVHIKIKNDNKDYEVELRMQPQILKNGVWVNVNNPLISWFLPGEYVGMSIDIGKLNYKGVGITEKGTYRLKVDTLKTTDSGAGSEYLGTFNTDVFYLK</sequence>
<dbReference type="PATRIC" id="fig|1405.8.peg.2265"/>
<dbReference type="Proteomes" id="UP000029389">
    <property type="component" value="Unassembled WGS sequence"/>
</dbReference>
<evidence type="ECO:0000313" key="4">
    <source>
        <dbReference type="Proteomes" id="UP000029389"/>
    </source>
</evidence>
<dbReference type="RefSeq" id="WP_042980817.1">
    <property type="nucleotide sequence ID" value="NZ_JMQC01000008.1"/>
</dbReference>
<dbReference type="AlphaFoldDB" id="A0A090Z385"/>
<organism evidence="2 4">
    <name type="scientific">Bacillus clarus</name>
    <dbReference type="NCBI Taxonomy" id="2338372"/>
    <lineage>
        <taxon>Bacteria</taxon>
        <taxon>Bacillati</taxon>
        <taxon>Bacillota</taxon>
        <taxon>Bacilli</taxon>
        <taxon>Bacillales</taxon>
        <taxon>Bacillaceae</taxon>
        <taxon>Bacillus</taxon>
        <taxon>Bacillus cereus group</taxon>
    </lineage>
</organism>